<accession>A0A814FB90</accession>
<evidence type="ECO:0000313" key="2">
    <source>
        <dbReference type="Proteomes" id="UP000663879"/>
    </source>
</evidence>
<dbReference type="Proteomes" id="UP000663879">
    <property type="component" value="Unassembled WGS sequence"/>
</dbReference>
<protein>
    <submittedName>
        <fullName evidence="1">Uncharacterized protein</fullName>
    </submittedName>
</protein>
<organism evidence="1 2">
    <name type="scientific">Brachionus calyciflorus</name>
    <dbReference type="NCBI Taxonomy" id="104777"/>
    <lineage>
        <taxon>Eukaryota</taxon>
        <taxon>Metazoa</taxon>
        <taxon>Spiralia</taxon>
        <taxon>Gnathifera</taxon>
        <taxon>Rotifera</taxon>
        <taxon>Eurotatoria</taxon>
        <taxon>Monogononta</taxon>
        <taxon>Pseudotrocha</taxon>
        <taxon>Ploima</taxon>
        <taxon>Brachionidae</taxon>
        <taxon>Brachionus</taxon>
    </lineage>
</organism>
<evidence type="ECO:0000313" key="1">
    <source>
        <dbReference type="EMBL" id="CAF0979333.1"/>
    </source>
</evidence>
<proteinExistence type="predicted"/>
<dbReference type="EMBL" id="CAJNOC010003361">
    <property type="protein sequence ID" value="CAF0979333.1"/>
    <property type="molecule type" value="Genomic_DNA"/>
</dbReference>
<gene>
    <name evidence="1" type="ORF">OXX778_LOCUS15335</name>
</gene>
<reference evidence="1" key="1">
    <citation type="submission" date="2021-02" db="EMBL/GenBank/DDBJ databases">
        <authorList>
            <person name="Nowell W R."/>
        </authorList>
    </citation>
    <scope>NUCLEOTIDE SEQUENCE</scope>
    <source>
        <strain evidence="1">Ploen Becks lab</strain>
    </source>
</reference>
<dbReference type="AlphaFoldDB" id="A0A814FB90"/>
<comment type="caution">
    <text evidence="1">The sequence shown here is derived from an EMBL/GenBank/DDBJ whole genome shotgun (WGS) entry which is preliminary data.</text>
</comment>
<keyword evidence="2" id="KW-1185">Reference proteome</keyword>
<sequence length="133" mass="15654">MIKNGIPVYLISWCKNFLDDHYSSFILPTLTKTRIRKLQDLQNNAIKIIHDKDFKESTVSLKEISGLPHIVSRYQILNKKYFDSAIINSNPLIEELMGKYNINILIKEKMMKIVYNSLKIIDEWLAIPSNYHR</sequence>
<name>A0A814FB90_9BILA</name>